<keyword evidence="1" id="KW-1133">Transmembrane helix</keyword>
<evidence type="ECO:0000313" key="3">
    <source>
        <dbReference type="EMBL" id="QEL21017.1"/>
    </source>
</evidence>
<gene>
    <name evidence="3" type="ORF">PX52LOC_08146</name>
</gene>
<reference evidence="4" key="1">
    <citation type="submission" date="2019-08" db="EMBL/GenBank/DDBJ databases">
        <title>Limnoglobus roseus gen. nov., sp. nov., a novel freshwater planctomycete with a giant genome from the family Gemmataceae.</title>
        <authorList>
            <person name="Kulichevskaya I.S."/>
            <person name="Naumoff D.G."/>
            <person name="Miroshnikov K."/>
            <person name="Ivanova A."/>
            <person name="Philippov D.A."/>
            <person name="Hakobyan A."/>
            <person name="Rijpstra I.C."/>
            <person name="Sinninghe Damste J.S."/>
            <person name="Liesack W."/>
            <person name="Dedysh S.N."/>
        </authorList>
    </citation>
    <scope>NUCLEOTIDE SEQUENCE [LARGE SCALE GENOMIC DNA]</scope>
    <source>
        <strain evidence="4">PX52</strain>
    </source>
</reference>
<dbReference type="InterPro" id="IPR012495">
    <property type="entry name" value="TadE-like_dom"/>
</dbReference>
<evidence type="ECO:0000313" key="4">
    <source>
        <dbReference type="Proteomes" id="UP000324974"/>
    </source>
</evidence>
<dbReference type="EMBL" id="CP042425">
    <property type="protein sequence ID" value="QEL21017.1"/>
    <property type="molecule type" value="Genomic_DNA"/>
</dbReference>
<name>A0A5C1AS90_9BACT</name>
<feature type="domain" description="TadE-like" evidence="2">
    <location>
        <begin position="10"/>
        <end position="52"/>
    </location>
</feature>
<sequence length="159" mass="16892">MTVPHKTRGGATAVEMALVLPIVCLLVIGFIIGGMDLLRYQQVACLAREGARWASVRGADYGVDAGQSSPTQQQIVDQAIVPRTAAMDPTALSVRVQLIDKGNNTVQDWDASSKAVRSITATGEYVSNAIRVTVTYQITANALGDPLTLQGVCEMSMVN</sequence>
<dbReference type="RefSeq" id="WP_149115261.1">
    <property type="nucleotide sequence ID" value="NZ_CP042425.1"/>
</dbReference>
<feature type="transmembrane region" description="Helical" evidence="1">
    <location>
        <begin position="16"/>
        <end position="38"/>
    </location>
</feature>
<keyword evidence="1" id="KW-0812">Transmembrane</keyword>
<organism evidence="3 4">
    <name type="scientific">Limnoglobus roseus</name>
    <dbReference type="NCBI Taxonomy" id="2598579"/>
    <lineage>
        <taxon>Bacteria</taxon>
        <taxon>Pseudomonadati</taxon>
        <taxon>Planctomycetota</taxon>
        <taxon>Planctomycetia</taxon>
        <taxon>Gemmatales</taxon>
        <taxon>Gemmataceae</taxon>
        <taxon>Limnoglobus</taxon>
    </lineage>
</organism>
<keyword evidence="4" id="KW-1185">Reference proteome</keyword>
<dbReference type="OrthoDB" id="287411at2"/>
<proteinExistence type="predicted"/>
<keyword evidence="1" id="KW-0472">Membrane</keyword>
<dbReference type="Proteomes" id="UP000324974">
    <property type="component" value="Chromosome"/>
</dbReference>
<dbReference type="Pfam" id="PF07811">
    <property type="entry name" value="TadE"/>
    <property type="match status" value="1"/>
</dbReference>
<dbReference type="AlphaFoldDB" id="A0A5C1AS90"/>
<evidence type="ECO:0000256" key="1">
    <source>
        <dbReference type="SAM" id="Phobius"/>
    </source>
</evidence>
<evidence type="ECO:0000259" key="2">
    <source>
        <dbReference type="Pfam" id="PF07811"/>
    </source>
</evidence>
<dbReference type="KEGG" id="lrs:PX52LOC_08146"/>
<protein>
    <submittedName>
        <fullName evidence="3">Pilus assembly protein</fullName>
    </submittedName>
</protein>
<accession>A0A5C1AS90</accession>